<dbReference type="EMBL" id="JACIJM010000003">
    <property type="protein sequence ID" value="MBB5721643.1"/>
    <property type="molecule type" value="Genomic_DNA"/>
</dbReference>
<proteinExistence type="predicted"/>
<gene>
    <name evidence="1" type="ORF">FHS72_001255</name>
</gene>
<sequence length="258" mass="27648">MSLDAQSVNACAALVEAGDPERFLAAMAAPVDVRARLFVLYALNLEVAKAPFVTKEPMIAEMRLQFWRDVVADAVAGKAVRAHEVAAPLAGLIAEAGLDAEVLDQMIAARRFDIYPNDAGQVGFDLDVYLRRTAGHLMGLSAAACGVDDAAATDVGEAMGIALWLRAVPDLVGHKRVAADDLDSDVLIARAERGLKLLNTHKAVRFGDAVPALRAAWMTAPILRQAIADPRRVVDGSLGLSDFRKKGSLVWRSLVGRW</sequence>
<dbReference type="SUPFAM" id="SSF48576">
    <property type="entry name" value="Terpenoid synthases"/>
    <property type="match status" value="1"/>
</dbReference>
<dbReference type="RefSeq" id="WP_183527184.1">
    <property type="nucleotide sequence ID" value="NZ_JACIJM010000003.1"/>
</dbReference>
<name>A0A7W9EXF6_9RHOB</name>
<keyword evidence="2" id="KW-1185">Reference proteome</keyword>
<reference evidence="1 2" key="1">
    <citation type="submission" date="2020-08" db="EMBL/GenBank/DDBJ databases">
        <title>Genomic Encyclopedia of Type Strains, Phase IV (KMG-IV): sequencing the most valuable type-strain genomes for metagenomic binning, comparative biology and taxonomic classification.</title>
        <authorList>
            <person name="Goeker M."/>
        </authorList>
    </citation>
    <scope>NUCLEOTIDE SEQUENCE [LARGE SCALE GENOMIC DNA]</scope>
    <source>
        <strain evidence="1 2">DSM 101064</strain>
    </source>
</reference>
<dbReference type="InterPro" id="IPR002060">
    <property type="entry name" value="Squ/phyt_synthse"/>
</dbReference>
<evidence type="ECO:0000313" key="2">
    <source>
        <dbReference type="Proteomes" id="UP000535415"/>
    </source>
</evidence>
<comment type="caution">
    <text evidence="1">The sequence shown here is derived from an EMBL/GenBank/DDBJ whole genome shotgun (WGS) entry which is preliminary data.</text>
</comment>
<protein>
    <submittedName>
        <fullName evidence="1">Phytoene/squalene synthetase</fullName>
    </submittedName>
</protein>
<dbReference type="Pfam" id="PF00494">
    <property type="entry name" value="SQS_PSY"/>
    <property type="match status" value="1"/>
</dbReference>
<accession>A0A7W9EXF6</accession>
<dbReference type="Proteomes" id="UP000535415">
    <property type="component" value="Unassembled WGS sequence"/>
</dbReference>
<evidence type="ECO:0000313" key="1">
    <source>
        <dbReference type="EMBL" id="MBB5721643.1"/>
    </source>
</evidence>
<organism evidence="1 2">
    <name type="scientific">Yoonia ponticola</name>
    <dbReference type="NCBI Taxonomy" id="1524255"/>
    <lineage>
        <taxon>Bacteria</taxon>
        <taxon>Pseudomonadati</taxon>
        <taxon>Pseudomonadota</taxon>
        <taxon>Alphaproteobacteria</taxon>
        <taxon>Rhodobacterales</taxon>
        <taxon>Paracoccaceae</taxon>
        <taxon>Yoonia</taxon>
    </lineage>
</organism>
<dbReference type="Gene3D" id="1.10.600.10">
    <property type="entry name" value="Farnesyl Diphosphate Synthase"/>
    <property type="match status" value="1"/>
</dbReference>
<dbReference type="InterPro" id="IPR008949">
    <property type="entry name" value="Isoprenoid_synthase_dom_sf"/>
</dbReference>
<dbReference type="AlphaFoldDB" id="A0A7W9EXF6"/>